<dbReference type="InterPro" id="IPR037522">
    <property type="entry name" value="HD_GYP_dom"/>
</dbReference>
<dbReference type="SMART" id="SM00448">
    <property type="entry name" value="REC"/>
    <property type="match status" value="1"/>
</dbReference>
<sequence>MPKATILIVDDMPENIDLIKTVFINESYSFITAHNGHEAIKCVEKHAPDLVLLDVVMPEMDGFEVCSRLKNKKETMLIPVVMVTGLDDHKSRLKGIEAGVDDFISKPINIIELKARVASLLRIKRYTDQLEYAERIIFSLALTVEAKDHYTQGHCNRLANYSQLLAKRIGLSEEDINSVRRGGILHDIGKLAIQDEILLKPGPLTPEEYEVIKKHPEEGEKICKPLKTLESVLPVIRYHQERFDGSGYPDGLKGEDIPVTARIVSLADSFDALTTVRPYRDAFTKREALRIMDSEADAGRWDKHLYKEFKNLLEMDNIDFLVNSEVFETRGVN</sequence>
<dbReference type="Pfam" id="PF13487">
    <property type="entry name" value="HD_5"/>
    <property type="match status" value="1"/>
</dbReference>
<comment type="caution">
    <text evidence="5">The sequence shown here is derived from an EMBL/GenBank/DDBJ whole genome shotgun (WGS) entry which is preliminary data.</text>
</comment>
<dbReference type="InterPro" id="IPR001789">
    <property type="entry name" value="Sig_transdc_resp-reg_receiver"/>
</dbReference>
<name>A0A7V4WWB1_CALAY</name>
<dbReference type="Gene3D" id="3.40.50.2300">
    <property type="match status" value="1"/>
</dbReference>
<dbReference type="Gene3D" id="1.10.3210.10">
    <property type="entry name" value="Hypothetical protein af1432"/>
    <property type="match status" value="1"/>
</dbReference>
<dbReference type="CDD" id="cd00077">
    <property type="entry name" value="HDc"/>
    <property type="match status" value="1"/>
</dbReference>
<evidence type="ECO:0000259" key="2">
    <source>
        <dbReference type="PROSITE" id="PS50110"/>
    </source>
</evidence>
<feature type="domain" description="HD-GYP" evidence="4">
    <location>
        <begin position="129"/>
        <end position="324"/>
    </location>
</feature>
<dbReference type="PROSITE" id="PS51832">
    <property type="entry name" value="HD_GYP"/>
    <property type="match status" value="1"/>
</dbReference>
<feature type="modified residue" description="4-aspartylphosphate" evidence="1">
    <location>
        <position position="54"/>
    </location>
</feature>
<dbReference type="Proteomes" id="UP000885779">
    <property type="component" value="Unassembled WGS sequence"/>
</dbReference>
<dbReference type="InterPro" id="IPR006674">
    <property type="entry name" value="HD_domain"/>
</dbReference>
<dbReference type="EMBL" id="DRQG01000109">
    <property type="protein sequence ID" value="HGY56402.1"/>
    <property type="molecule type" value="Genomic_DNA"/>
</dbReference>
<dbReference type="InterPro" id="IPR052020">
    <property type="entry name" value="Cyclic_di-GMP/3'3'-cGAMP_PDE"/>
</dbReference>
<reference evidence="5" key="1">
    <citation type="journal article" date="2020" name="mSystems">
        <title>Genome- and Community-Level Interaction Insights into Carbon Utilization and Element Cycling Functions of Hydrothermarchaeota in Hydrothermal Sediment.</title>
        <authorList>
            <person name="Zhou Z."/>
            <person name="Liu Y."/>
            <person name="Xu W."/>
            <person name="Pan J."/>
            <person name="Luo Z.H."/>
            <person name="Li M."/>
        </authorList>
    </citation>
    <scope>NUCLEOTIDE SEQUENCE [LARGE SCALE GENOMIC DNA]</scope>
    <source>
        <strain evidence="5">HyVt-577</strain>
    </source>
</reference>
<feature type="domain" description="Response regulatory" evidence="2">
    <location>
        <begin position="5"/>
        <end position="121"/>
    </location>
</feature>
<keyword evidence="1" id="KW-0597">Phosphoprotein</keyword>
<dbReference type="AlphaFoldDB" id="A0A7V4WWB1"/>
<dbReference type="SUPFAM" id="SSF109604">
    <property type="entry name" value="HD-domain/PDEase-like"/>
    <property type="match status" value="1"/>
</dbReference>
<dbReference type="InterPro" id="IPR006675">
    <property type="entry name" value="HDIG_dom"/>
</dbReference>
<evidence type="ECO:0000259" key="4">
    <source>
        <dbReference type="PROSITE" id="PS51832"/>
    </source>
</evidence>
<gene>
    <name evidence="5" type="ORF">ENK44_11900</name>
</gene>
<dbReference type="SMART" id="SM00471">
    <property type="entry name" value="HDc"/>
    <property type="match status" value="1"/>
</dbReference>
<dbReference type="NCBIfam" id="TIGR00277">
    <property type="entry name" value="HDIG"/>
    <property type="match status" value="1"/>
</dbReference>
<organism evidence="5">
    <name type="scientific">Caldithrix abyssi</name>
    <dbReference type="NCBI Taxonomy" id="187145"/>
    <lineage>
        <taxon>Bacteria</taxon>
        <taxon>Pseudomonadati</taxon>
        <taxon>Calditrichota</taxon>
        <taxon>Calditrichia</taxon>
        <taxon>Calditrichales</taxon>
        <taxon>Calditrichaceae</taxon>
        <taxon>Caldithrix</taxon>
    </lineage>
</organism>
<dbReference type="SUPFAM" id="SSF52172">
    <property type="entry name" value="CheY-like"/>
    <property type="match status" value="1"/>
</dbReference>
<dbReference type="InterPro" id="IPR003607">
    <property type="entry name" value="HD/PDEase_dom"/>
</dbReference>
<protein>
    <submittedName>
        <fullName evidence="5">Response regulator</fullName>
    </submittedName>
</protein>
<dbReference type="GO" id="GO:0000160">
    <property type="term" value="P:phosphorelay signal transduction system"/>
    <property type="evidence" value="ECO:0007669"/>
    <property type="project" value="InterPro"/>
</dbReference>
<dbReference type="PROSITE" id="PS51831">
    <property type="entry name" value="HD"/>
    <property type="match status" value="1"/>
</dbReference>
<evidence type="ECO:0000313" key="5">
    <source>
        <dbReference type="EMBL" id="HGY56402.1"/>
    </source>
</evidence>
<dbReference type="PANTHER" id="PTHR45228:SF1">
    <property type="entry name" value="CYCLIC DI-GMP PHOSPHODIESTERASE TM_0186"/>
    <property type="match status" value="1"/>
</dbReference>
<proteinExistence type="predicted"/>
<dbReference type="InterPro" id="IPR011006">
    <property type="entry name" value="CheY-like_superfamily"/>
</dbReference>
<accession>A0A7V4WWB1</accession>
<dbReference type="CDD" id="cd17538">
    <property type="entry name" value="REC_D1_PleD-like"/>
    <property type="match status" value="1"/>
</dbReference>
<dbReference type="Pfam" id="PF00072">
    <property type="entry name" value="Response_reg"/>
    <property type="match status" value="1"/>
</dbReference>
<evidence type="ECO:0000256" key="1">
    <source>
        <dbReference type="PROSITE-ProRule" id="PRU00169"/>
    </source>
</evidence>
<dbReference type="PANTHER" id="PTHR45228">
    <property type="entry name" value="CYCLIC DI-GMP PHOSPHODIESTERASE TM_0186-RELATED"/>
    <property type="match status" value="1"/>
</dbReference>
<feature type="domain" description="HD" evidence="3">
    <location>
        <begin position="151"/>
        <end position="273"/>
    </location>
</feature>
<evidence type="ECO:0000259" key="3">
    <source>
        <dbReference type="PROSITE" id="PS51831"/>
    </source>
</evidence>
<dbReference type="PROSITE" id="PS50110">
    <property type="entry name" value="RESPONSE_REGULATORY"/>
    <property type="match status" value="1"/>
</dbReference>